<dbReference type="AlphaFoldDB" id="A0A329MCH4"/>
<feature type="transmembrane region" description="Helical" evidence="1">
    <location>
        <begin position="413"/>
        <end position="431"/>
    </location>
</feature>
<reference evidence="2 3" key="1">
    <citation type="journal article" date="2009" name="Int. J. Syst. Evol. Microbiol.">
        <title>Paenibacillus contaminans sp. nov., isolated from a contaminated laboratory plate.</title>
        <authorList>
            <person name="Chou J.H."/>
            <person name="Lee J.H."/>
            <person name="Lin M.C."/>
            <person name="Chang P.S."/>
            <person name="Arun A.B."/>
            <person name="Young C.C."/>
            <person name="Chen W.M."/>
        </authorList>
    </citation>
    <scope>NUCLEOTIDE SEQUENCE [LARGE SCALE GENOMIC DNA]</scope>
    <source>
        <strain evidence="2 3">CKOBP-6</strain>
    </source>
</reference>
<dbReference type="Proteomes" id="UP000250369">
    <property type="component" value="Unassembled WGS sequence"/>
</dbReference>
<evidence type="ECO:0000313" key="2">
    <source>
        <dbReference type="EMBL" id="RAV17378.1"/>
    </source>
</evidence>
<gene>
    <name evidence="2" type="ORF">DQG23_27440</name>
</gene>
<dbReference type="OrthoDB" id="3805529at2"/>
<organism evidence="2 3">
    <name type="scientific">Paenibacillus contaminans</name>
    <dbReference type="NCBI Taxonomy" id="450362"/>
    <lineage>
        <taxon>Bacteria</taxon>
        <taxon>Bacillati</taxon>
        <taxon>Bacillota</taxon>
        <taxon>Bacilli</taxon>
        <taxon>Bacillales</taxon>
        <taxon>Paenibacillaceae</taxon>
        <taxon>Paenibacillus</taxon>
    </lineage>
</organism>
<keyword evidence="1" id="KW-0472">Membrane</keyword>
<proteinExistence type="predicted"/>
<protein>
    <submittedName>
        <fullName evidence="2">Uncharacterized protein</fullName>
    </submittedName>
</protein>
<dbReference type="EMBL" id="QMFB01000019">
    <property type="protein sequence ID" value="RAV17378.1"/>
    <property type="molecule type" value="Genomic_DNA"/>
</dbReference>
<evidence type="ECO:0000313" key="3">
    <source>
        <dbReference type="Proteomes" id="UP000250369"/>
    </source>
</evidence>
<dbReference type="InterPro" id="IPR043748">
    <property type="entry name" value="DUF5693"/>
</dbReference>
<accession>A0A329MCH4</accession>
<dbReference type="Pfam" id="PF18949">
    <property type="entry name" value="DUF5693"/>
    <property type="match status" value="1"/>
</dbReference>
<keyword evidence="3" id="KW-1185">Reference proteome</keyword>
<feature type="transmembrane region" description="Helical" evidence="1">
    <location>
        <begin position="625"/>
        <end position="645"/>
    </location>
</feature>
<name>A0A329MCH4_9BACL</name>
<feature type="transmembrane region" description="Helical" evidence="1">
    <location>
        <begin position="437"/>
        <end position="457"/>
    </location>
</feature>
<keyword evidence="1" id="KW-0812">Transmembrane</keyword>
<feature type="transmembrane region" description="Helical" evidence="1">
    <location>
        <begin position="657"/>
        <end position="677"/>
    </location>
</feature>
<feature type="transmembrane region" description="Helical" evidence="1">
    <location>
        <begin position="546"/>
        <end position="570"/>
    </location>
</feature>
<evidence type="ECO:0000256" key="1">
    <source>
        <dbReference type="SAM" id="Phobius"/>
    </source>
</evidence>
<sequence>MAGRTVQWNRTIMKLLWGLVILGLLASLPFTYERLRTEGSSKKVEFVFDYRDLLEISDTKTNPQEFVNTQLKELKKNGIHSLAVYESTLNELKLSRRVELYSSRDASIIMQTPIVAHENFAYVLFSDKESQAVTKDLIERAFNRLNVKMRPWSFKNQEGMIIEMPLDEASIKSLDPDPITLKALKDQGFQIVSRLSNRRAFNAEDMDKLLGQLAQLGVKTILTDGDSVPGYSNGAGGKSKVEDIEAMAELMNKHQLALAGVEPVSLKVPPKGMSTLAKELDYNIIRLHSFSEAEADKLTENLTPEELEGRVQAIADRFVLAVKDRNIRMIFLNARASKNLIRGQYVDPLQAVYDTVNGKDGALERIEKSGYTPGTAHSFTVYEPPMQKALQLLSVLGSVAVIALMLSRFVPRLTLPIWIIGTVGAAGLFVVKHSLLIKLLALGVTVSASTLAIMTVISKLRSISNRPVRSTFGTMFALLLQATIISGCGAVFVVALMSHITFNLQLAQFTGVKMLAYLPVVLAAIYLIFFSEGLSAAGIFGKAKRILFSHISVISIVAGAVVLGAGYYYLSRTGNEGQASSLELIFRSFLENTLGVRPRTKEFLIGHPIFLLGVYLCLKRKAWGLYAVLIGAIAQADIVGTFTHLHTPLDISMIRVIYGLLFGSVIGLLLIAAWELCARSWHKWVGPLNKL</sequence>
<feature type="transmembrane region" description="Helical" evidence="1">
    <location>
        <begin position="514"/>
        <end position="534"/>
    </location>
</feature>
<feature type="transmembrane region" description="Helical" evidence="1">
    <location>
        <begin position="478"/>
        <end position="502"/>
    </location>
</feature>
<comment type="caution">
    <text evidence="2">The sequence shown here is derived from an EMBL/GenBank/DDBJ whole genome shotgun (WGS) entry which is preliminary data.</text>
</comment>
<keyword evidence="1" id="KW-1133">Transmembrane helix</keyword>